<dbReference type="GO" id="GO:0002090">
    <property type="term" value="P:regulation of receptor internalization"/>
    <property type="evidence" value="ECO:0007669"/>
    <property type="project" value="TreeGrafter"/>
</dbReference>
<dbReference type="Gene3D" id="3.30.479.30">
    <property type="entry name" value="Band 7 domain"/>
    <property type="match status" value="1"/>
</dbReference>
<evidence type="ECO:0000256" key="2">
    <source>
        <dbReference type="ARBA" id="ARBA00022753"/>
    </source>
</evidence>
<dbReference type="GO" id="GO:0072659">
    <property type="term" value="P:protein localization to plasma membrane"/>
    <property type="evidence" value="ECO:0007669"/>
    <property type="project" value="TreeGrafter"/>
</dbReference>
<evidence type="ECO:0000256" key="3">
    <source>
        <dbReference type="ARBA" id="ARBA00023136"/>
    </source>
</evidence>
<evidence type="ECO:0000256" key="1">
    <source>
        <dbReference type="ARBA" id="ARBA00007161"/>
    </source>
</evidence>
<dbReference type="GO" id="GO:0002020">
    <property type="term" value="F:protease binding"/>
    <property type="evidence" value="ECO:0007669"/>
    <property type="project" value="TreeGrafter"/>
</dbReference>
<dbReference type="KEGG" id="char:122130679"/>
<dbReference type="GO" id="GO:0016600">
    <property type="term" value="C:flotillin complex"/>
    <property type="evidence" value="ECO:0007669"/>
    <property type="project" value="TreeGrafter"/>
</dbReference>
<feature type="domain" description="Band 7" evidence="5">
    <location>
        <begin position="84"/>
        <end position="266"/>
    </location>
</feature>
<dbReference type="GO" id="GO:0005768">
    <property type="term" value="C:endosome"/>
    <property type="evidence" value="ECO:0007669"/>
    <property type="project" value="UniProtKB-SubCell"/>
</dbReference>
<dbReference type="SMART" id="SM00244">
    <property type="entry name" value="PHB"/>
    <property type="match status" value="1"/>
</dbReference>
<dbReference type="AlphaFoldDB" id="A0A8M1KFP4"/>
<dbReference type="GO" id="GO:0045807">
    <property type="term" value="P:positive regulation of endocytosis"/>
    <property type="evidence" value="ECO:0007669"/>
    <property type="project" value="TreeGrafter"/>
</dbReference>
<dbReference type="GeneID" id="122130679"/>
<proteinExistence type="inferred from homology"/>
<evidence type="ECO:0000313" key="7">
    <source>
        <dbReference type="RefSeq" id="XP_042561340.1"/>
    </source>
</evidence>
<dbReference type="InterPro" id="IPR027705">
    <property type="entry name" value="Flotillin_fam"/>
</dbReference>
<dbReference type="Pfam" id="PF15975">
    <property type="entry name" value="Flot"/>
    <property type="match status" value="1"/>
</dbReference>
<comment type="subcellular location">
    <subcellularLocation>
        <location evidence="4">Membrane</location>
    </subcellularLocation>
    <subcellularLocation>
        <location evidence="4">Endosome</location>
    </subcellularLocation>
</comment>
<dbReference type="SUPFAM" id="SSF117892">
    <property type="entry name" value="Band 7/SPFH domain"/>
    <property type="match status" value="1"/>
</dbReference>
<dbReference type="Proteomes" id="UP000515152">
    <property type="component" value="Unplaced"/>
</dbReference>
<dbReference type="InterPro" id="IPR031905">
    <property type="entry name" value="Flotillin_C"/>
</dbReference>
<dbReference type="PANTHER" id="PTHR13806:SF46">
    <property type="entry name" value="FLOTILLIN-1-RELATED"/>
    <property type="match status" value="1"/>
</dbReference>
<dbReference type="InterPro" id="IPR036013">
    <property type="entry name" value="Band_7/SPFH_dom_sf"/>
</dbReference>
<keyword evidence="3 4" id="KW-0472">Membrane</keyword>
<name>A0A8M1KFP4_CLUHA</name>
<comment type="subunit">
    <text evidence="4">Heterooligomeric complex.</text>
</comment>
<evidence type="ECO:0000256" key="4">
    <source>
        <dbReference type="RuleBase" id="RU366054"/>
    </source>
</evidence>
<dbReference type="InterPro" id="IPR001107">
    <property type="entry name" value="Band_7"/>
</dbReference>
<dbReference type="FunFam" id="3.30.479.30:FF:000003">
    <property type="entry name" value="Flotillin 2"/>
    <property type="match status" value="1"/>
</dbReference>
<dbReference type="GO" id="GO:1901890">
    <property type="term" value="P:positive regulation of cell junction assembly"/>
    <property type="evidence" value="ECO:0007669"/>
    <property type="project" value="TreeGrafter"/>
</dbReference>
<keyword evidence="6" id="KW-1185">Reference proteome</keyword>
<dbReference type="Pfam" id="PF01145">
    <property type="entry name" value="Band_7"/>
    <property type="match status" value="1"/>
</dbReference>
<organism evidence="6 7">
    <name type="scientific">Clupea harengus</name>
    <name type="common">Atlantic herring</name>
    <dbReference type="NCBI Taxonomy" id="7950"/>
    <lineage>
        <taxon>Eukaryota</taxon>
        <taxon>Metazoa</taxon>
        <taxon>Chordata</taxon>
        <taxon>Craniata</taxon>
        <taxon>Vertebrata</taxon>
        <taxon>Euteleostomi</taxon>
        <taxon>Actinopterygii</taxon>
        <taxon>Neopterygii</taxon>
        <taxon>Teleostei</taxon>
        <taxon>Clupei</taxon>
        <taxon>Clupeiformes</taxon>
        <taxon>Clupeoidei</taxon>
        <taxon>Clupeidae</taxon>
        <taxon>Clupea</taxon>
    </lineage>
</organism>
<dbReference type="OrthoDB" id="6080404at2759"/>
<dbReference type="GO" id="GO:2000049">
    <property type="term" value="P:positive regulation of cell-cell adhesion mediated by cadherin"/>
    <property type="evidence" value="ECO:0007669"/>
    <property type="project" value="TreeGrafter"/>
</dbReference>
<sequence length="423" mass="47202">MFFTCGPNEAMVVSGFCRSPPDMISGGRVFVIPCVQQIQRISLNTLTLNVKSDKVYTRHGVPISVTGIAQVKIQGQNKQMLAAACQMFLGKSEGEISNIALETLEGHQRAIIAHLTVEEIYKDRKKFSEEVFKVASSDLVNMGISVVSYTLKDVHDDQEYLHSLGKARTAQVQKDARIGEALYKRDAVIREAHAMQEKVSAQYVNEIQMAKAQRDYELKKAAYDIEVNTKKAESEMAYQLQVAKTKQCIEEEKMQVQVVERTQQIVLQEQEILRREMELEAKVKRPADAERYRLERLAEANRLQLIMEAEADAEAIKVRGEAEAFAVEAKGRAEAQQMAKKAEAFNEYKEGAMVDMLLEKIPLMAEEISRPLAEAQKITMVSSGGAEIGAAKLTGEVLDIMTRLPETIEKLTGVSISQVARTG</sequence>
<gene>
    <name evidence="7" type="primary">flot1a</name>
</gene>
<evidence type="ECO:0000313" key="6">
    <source>
        <dbReference type="Proteomes" id="UP000515152"/>
    </source>
</evidence>
<protein>
    <recommendedName>
        <fullName evidence="4">Flotillin</fullName>
    </recommendedName>
</protein>
<accession>A0A8M1KFP4</accession>
<comment type="similarity">
    <text evidence="1 4">Belongs to the band 7/mec-2 family. Flotillin subfamily.</text>
</comment>
<keyword evidence="2" id="KW-0967">Endosome</keyword>
<dbReference type="PANTHER" id="PTHR13806">
    <property type="entry name" value="FLOTILLIN-RELATED"/>
    <property type="match status" value="1"/>
</dbReference>
<dbReference type="CTD" id="561345"/>
<evidence type="ECO:0000259" key="5">
    <source>
        <dbReference type="SMART" id="SM00244"/>
    </source>
</evidence>
<dbReference type="CDD" id="cd03399">
    <property type="entry name" value="SPFH_flotillin"/>
    <property type="match status" value="1"/>
</dbReference>
<dbReference type="RefSeq" id="XP_042561340.1">
    <property type="nucleotide sequence ID" value="XM_042705406.1"/>
</dbReference>
<dbReference type="GO" id="GO:0070528">
    <property type="term" value="P:protein kinase C signaling"/>
    <property type="evidence" value="ECO:0007669"/>
    <property type="project" value="TreeGrafter"/>
</dbReference>
<reference evidence="7" key="1">
    <citation type="submission" date="2025-08" db="UniProtKB">
        <authorList>
            <consortium name="RefSeq"/>
        </authorList>
    </citation>
    <scope>IDENTIFICATION</scope>
</reference>